<reference evidence="1" key="1">
    <citation type="submission" date="2024-03" db="EMBL/GenBank/DDBJ databases">
        <title>Diverse circular DNA viruses in blood, oral, and fecal samples of captive lemurs.</title>
        <authorList>
            <person name="Paietta E.N."/>
            <person name="Kraberger S."/>
            <person name="Lund M.C."/>
            <person name="Custer J.M."/>
            <person name="Vargas K.M."/>
            <person name="Ehmke E.E."/>
            <person name="Yoder A.D."/>
            <person name="Varsani A."/>
        </authorList>
    </citation>
    <scope>NUCLEOTIDE SEQUENCE</scope>
    <source>
        <strain evidence="1">Duke_24FS_1</strain>
    </source>
</reference>
<dbReference type="EMBL" id="PP511520">
    <property type="protein sequence ID" value="XCD04904.1"/>
    <property type="molecule type" value="Genomic_DNA"/>
</dbReference>
<proteinExistence type="predicted"/>
<organism evidence="1">
    <name type="scientific">Dulem virus 41</name>
    <dbReference type="NCBI Taxonomy" id="3145759"/>
    <lineage>
        <taxon>Viruses</taxon>
        <taxon>Duplodnaviria</taxon>
        <taxon>Heunggongvirae</taxon>
        <taxon>Uroviricota</taxon>
        <taxon>Caudoviricetes</taxon>
    </lineage>
</organism>
<name>A0AAU8B0I3_9CAUD</name>
<accession>A0AAU8B0I3</accession>
<protein>
    <submittedName>
        <fullName evidence="1">Uncharacterized protein</fullName>
    </submittedName>
</protein>
<evidence type="ECO:0000313" key="1">
    <source>
        <dbReference type="EMBL" id="XCD04904.1"/>
    </source>
</evidence>
<sequence>MYIILLEESGKNRTLFFLYTRHQDTIVTSSLLNSFSWSWQCYVQKVPCSTFGYR</sequence>